<comment type="caution">
    <text evidence="3">The sequence shown here is derived from an EMBL/GenBank/DDBJ whole genome shotgun (WGS) entry which is preliminary data.</text>
</comment>
<keyword evidence="4" id="KW-1185">Reference proteome</keyword>
<dbReference type="AlphaFoldDB" id="A0A6V7R5F8"/>
<feature type="domain" description="GmrSD restriction endonucleases N-terminal" evidence="1">
    <location>
        <begin position="15"/>
        <end position="247"/>
    </location>
</feature>
<proteinExistence type="predicted"/>
<dbReference type="RefSeq" id="WP_186076372.1">
    <property type="nucleotide sequence ID" value="NZ_CAJEWB010000005.1"/>
</dbReference>
<dbReference type="PANTHER" id="PTHR35149">
    <property type="entry name" value="SLL5132 PROTEIN"/>
    <property type="match status" value="1"/>
</dbReference>
<dbReference type="PANTHER" id="PTHR35149:SF2">
    <property type="entry name" value="DUF262 DOMAIN-CONTAINING PROTEIN"/>
    <property type="match status" value="1"/>
</dbReference>
<evidence type="ECO:0000259" key="1">
    <source>
        <dbReference type="Pfam" id="PF03235"/>
    </source>
</evidence>
<gene>
    <name evidence="3" type="ORF">JEOPIN946_00382</name>
</gene>
<dbReference type="InterPro" id="IPR011089">
    <property type="entry name" value="GmrSD_C"/>
</dbReference>
<accession>A0A6V7R5F8</accession>
<evidence type="ECO:0000259" key="2">
    <source>
        <dbReference type="Pfam" id="PF07510"/>
    </source>
</evidence>
<dbReference type="Pfam" id="PF07510">
    <property type="entry name" value="GmrSD_C"/>
    <property type="match status" value="1"/>
</dbReference>
<evidence type="ECO:0008006" key="5">
    <source>
        <dbReference type="Google" id="ProtNLM"/>
    </source>
</evidence>
<dbReference type="EMBL" id="CAJEWB010000005">
    <property type="protein sequence ID" value="CAD2072284.1"/>
    <property type="molecule type" value="Genomic_DNA"/>
</dbReference>
<evidence type="ECO:0000313" key="3">
    <source>
        <dbReference type="EMBL" id="CAD2072284.1"/>
    </source>
</evidence>
<dbReference type="Proteomes" id="UP000588186">
    <property type="component" value="Unassembled WGS sequence"/>
</dbReference>
<dbReference type="Pfam" id="PF03235">
    <property type="entry name" value="GmrSD_N"/>
    <property type="match status" value="1"/>
</dbReference>
<name>A0A6V7R5F8_9BACL</name>
<reference evidence="3 4" key="1">
    <citation type="submission" date="2020-07" db="EMBL/GenBank/DDBJ databases">
        <authorList>
            <person name="Criscuolo A."/>
        </authorList>
    </citation>
    <scope>NUCLEOTIDE SEQUENCE [LARGE SCALE GENOMIC DNA]</scope>
    <source>
        <strain evidence="3">CIP107946</strain>
    </source>
</reference>
<feature type="domain" description="GmrSD restriction endonucleases C-terminal" evidence="2">
    <location>
        <begin position="426"/>
        <end position="555"/>
    </location>
</feature>
<dbReference type="InterPro" id="IPR004919">
    <property type="entry name" value="GmrSD_N"/>
</dbReference>
<protein>
    <recommendedName>
        <fullName evidence="5">DUF262 domain-containing protein</fullName>
    </recommendedName>
</protein>
<organism evidence="3 4">
    <name type="scientific">Phocicoccus pinnipedialis</name>
    <dbReference type="NCBI Taxonomy" id="110845"/>
    <lineage>
        <taxon>Bacteria</taxon>
        <taxon>Bacillati</taxon>
        <taxon>Bacillota</taxon>
        <taxon>Bacilli</taxon>
        <taxon>Bacillales</taxon>
        <taxon>Salinicoccaceae</taxon>
        <taxon>Phocicoccus</taxon>
    </lineage>
</organism>
<sequence length="562" mass="66294">MAIIDSNFKSIKEFLASAPYFIPEYQRGYSWEKEQLEDLWLDFIHLYEDDILEKHFLGQIVVHHDSSKGEKFIIDGQQRTSTSIILLDAFRIKFSQLYDELNEEDLNYNIDDIIEEINYEYIGKKTSREDKTKLFLGEADKKFFEEYIQSQVNNKINVSKSKLSRSEKRIYDASKYFLQKLEEQISNLKSNLEKYTQLEKLYKCYTNSMQIMYVETNNLNEAFIIFETLNARGKSLETSDLLKNHIFRMSGNQINENKNEWNRMIDHLGSSDATKFIRSYWNSKYKFVRTVQLYKMIRSKVNSKEEAYKLVTELSKYASLYSALDKPTESTYFKNSKINEKLGEIHDLNAKTFFPIMIAMELKNTREDDVLRVLSAIEILIVRNFVVAGKTANSYEITFSKIAKSIYDKELSSVQEIIKEIRENMISDDEFENSFKTFSIKQKPAIRYMYRKIANHNEKEIQVITDNNKVHIEHIMPEKIGGWGIAKEEHAEYLTRFGNLTLLGDEYNRSASNSSFEKKKEIYRDSKIEITRKLSDLNKWDIKSIEDRQSELAKVALNIWKK</sequence>
<evidence type="ECO:0000313" key="4">
    <source>
        <dbReference type="Proteomes" id="UP000588186"/>
    </source>
</evidence>